<dbReference type="PROSITE" id="PS50088">
    <property type="entry name" value="ANK_REPEAT"/>
    <property type="match status" value="12"/>
</dbReference>
<keyword evidence="2 3" id="KW-0040">ANK repeat</keyword>
<feature type="repeat" description="ANK" evidence="3">
    <location>
        <begin position="948"/>
        <end position="980"/>
    </location>
</feature>
<dbReference type="Gene3D" id="1.25.40.20">
    <property type="entry name" value="Ankyrin repeat-containing domain"/>
    <property type="match status" value="3"/>
</dbReference>
<dbReference type="Pfam" id="PF12796">
    <property type="entry name" value="Ank_2"/>
    <property type="match status" value="3"/>
</dbReference>
<dbReference type="Proteomes" id="UP000192596">
    <property type="component" value="Unassembled WGS sequence"/>
</dbReference>
<reference evidence="6" key="1">
    <citation type="submission" date="2017-03" db="EMBL/GenBank/DDBJ databases">
        <title>Genomes of endolithic fungi from Antarctica.</title>
        <authorList>
            <person name="Coleine C."/>
            <person name="Masonjones S."/>
            <person name="Stajich J.E."/>
        </authorList>
    </citation>
    <scope>NUCLEOTIDE SEQUENCE [LARGE SCALE GENOMIC DNA]</scope>
    <source>
        <strain evidence="6">CCFEE 5527</strain>
    </source>
</reference>
<dbReference type="SMART" id="SM00248">
    <property type="entry name" value="ANK"/>
    <property type="match status" value="14"/>
</dbReference>
<feature type="repeat" description="ANK" evidence="3">
    <location>
        <begin position="1113"/>
        <end position="1145"/>
    </location>
</feature>
<dbReference type="PANTHER" id="PTHR24198">
    <property type="entry name" value="ANKYRIN REPEAT AND PROTEIN KINASE DOMAIN-CONTAINING PROTEIN"/>
    <property type="match status" value="1"/>
</dbReference>
<feature type="repeat" description="ANK" evidence="3">
    <location>
        <begin position="848"/>
        <end position="880"/>
    </location>
</feature>
<evidence type="ECO:0000313" key="5">
    <source>
        <dbReference type="EMBL" id="OQN95615.1"/>
    </source>
</evidence>
<sequence>MRLLNVENLTFAEFQDDKKRPSYVIASHRWLKDGEATFQDVRDFRNVNGEGYQKVKAFAEYIKSNIPHVEWLWMDTCCINKESAAELSEAINTMFEWYHNAELCLAYLADVKTGDGISSFEQSVWFERGWTLQELLAPQTVVFVTKGWQVIGHKGDSTSNKCRLFIGCNLGKRIAQVTGIPEEVLYNYEASAGLSVDDNLKWMKSRKTTKPEDMSYALYGILGVTLGANYGEKHAGARQRLMAAIHQRDNLAIQHAKQYREIADWLSPPDPWTNHESARQRHEPQTGAWLLRHDKYLAWKYRSTRVFWVHGKAGCGKTVLCSTAIEDIRTHCQNASNVGYAIFYFSFSDNHKQTYQNILVSLVVQLGRREPGLSMLRQAYEKAERRLPGPDELQKILLSSLASYDQVYLHLDALDECPESDGVRQNALNGIGQLLEQAPNVRMLVTSRDVPDLQTLKKSKSTRPKSVEAALLTLPKDLDETYERMLNNIDQDDRPYAFTFLRWLAYAQSPPSLGELAEASIVDPTDDQTADGIVDVENRGGWGDTLEILAGLVMVGGADNGDIDDETARSDALDDSKGELSVTEGGQRIHKDSKVRLAHFSVKEYLESSRILASDAKAFHLDPNKEHRFLTQSCLVYLVHYSSSSRKTSTKQDLAAFPLLAYAAKSWAYHASLQQCSGSTRELSLLTSEVMKREWLLVHSPDQLWKGSFETPEGTIGTALYYASLLSIETAVQGLLSAGADINAQGGIYGNALQAASYGGYEKVVQMLMDAGADVNAQGGDFGNALQAASAGGDEKVVQMLMDAGADVNAQGGQYGNALQAASRGGHEKVVQMLMDAGADPKAKGGGQYGNALQAASRGGHEKVVQMLMDAGADVNAQRGHYGNALVAASRGGHEKVVQMLMDAGADPKAKGGGQYGNALQAASEGGHEKVVQMLMDVGADVNAQGGQCANALQAASFEGHEKVVQMLMDAGADVNAQRGHYGNALQAASFEGHEKVVQMLMDAGANVNAQGRFLGNALTAASYGGHEKVVQMLMDAGADVNAQGGDFGNALQAASEQGHEKVVHMLIDGGEDINAQGGQYGNALQAASAGGDEKVVQMLMDAGADVNAQGGQYGNALQAASYGGHEKVVQMLLDARADVNAQGGRGGNALQAASKRGHEKVVQMLMDAAADHRALISI</sequence>
<dbReference type="InterPro" id="IPR007111">
    <property type="entry name" value="NACHT_NTPase"/>
</dbReference>
<dbReference type="OrthoDB" id="1577640at2759"/>
<feature type="repeat" description="ANK" evidence="3">
    <location>
        <begin position="1017"/>
        <end position="1046"/>
    </location>
</feature>
<protein>
    <recommendedName>
        <fullName evidence="4">NACHT domain-containing protein</fullName>
    </recommendedName>
</protein>
<dbReference type="PROSITE" id="PS50837">
    <property type="entry name" value="NACHT"/>
    <property type="match status" value="1"/>
</dbReference>
<feature type="repeat" description="ANK" evidence="3">
    <location>
        <begin position="1047"/>
        <end position="1079"/>
    </location>
</feature>
<accession>A0A1V8S8W7</accession>
<dbReference type="Pfam" id="PF06985">
    <property type="entry name" value="HET"/>
    <property type="match status" value="1"/>
</dbReference>
<evidence type="ECO:0000256" key="1">
    <source>
        <dbReference type="ARBA" id="ARBA00022737"/>
    </source>
</evidence>
<name>A0A1V8S8W7_9PEZI</name>
<keyword evidence="6" id="KW-1185">Reference proteome</keyword>
<gene>
    <name evidence="5" type="ORF">B0A48_18692</name>
</gene>
<keyword evidence="1" id="KW-0677">Repeat</keyword>
<dbReference type="SUPFAM" id="SSF52540">
    <property type="entry name" value="P-loop containing nucleoside triphosphate hydrolases"/>
    <property type="match status" value="1"/>
</dbReference>
<organism evidence="5 6">
    <name type="scientific">Cryoendolithus antarcticus</name>
    <dbReference type="NCBI Taxonomy" id="1507870"/>
    <lineage>
        <taxon>Eukaryota</taxon>
        <taxon>Fungi</taxon>
        <taxon>Dikarya</taxon>
        <taxon>Ascomycota</taxon>
        <taxon>Pezizomycotina</taxon>
        <taxon>Dothideomycetes</taxon>
        <taxon>Dothideomycetidae</taxon>
        <taxon>Cladosporiales</taxon>
        <taxon>Cladosporiaceae</taxon>
        <taxon>Cryoendolithus</taxon>
    </lineage>
</organism>
<dbReference type="PANTHER" id="PTHR24198:SF165">
    <property type="entry name" value="ANKYRIN REPEAT-CONTAINING PROTEIN-RELATED"/>
    <property type="match status" value="1"/>
</dbReference>
<dbReference type="STRING" id="1507870.A0A1V8S8W7"/>
<feature type="repeat" description="ANK" evidence="3">
    <location>
        <begin position="781"/>
        <end position="813"/>
    </location>
</feature>
<dbReference type="SUPFAM" id="SSF48403">
    <property type="entry name" value="Ankyrin repeat"/>
    <property type="match status" value="2"/>
</dbReference>
<dbReference type="InterPro" id="IPR002110">
    <property type="entry name" value="Ankyrin_rpt"/>
</dbReference>
<feature type="repeat" description="ANK" evidence="3">
    <location>
        <begin position="981"/>
        <end position="1013"/>
    </location>
</feature>
<feature type="domain" description="NACHT" evidence="4">
    <location>
        <begin position="305"/>
        <end position="448"/>
    </location>
</feature>
<evidence type="ECO:0000259" key="4">
    <source>
        <dbReference type="PROSITE" id="PS50837"/>
    </source>
</evidence>
<feature type="repeat" description="ANK" evidence="3">
    <location>
        <begin position="751"/>
        <end position="780"/>
    </location>
</feature>
<evidence type="ECO:0000256" key="2">
    <source>
        <dbReference type="ARBA" id="ARBA00023043"/>
    </source>
</evidence>
<feature type="repeat" description="ANK" evidence="3">
    <location>
        <begin position="1146"/>
        <end position="1172"/>
    </location>
</feature>
<dbReference type="EMBL" id="NAJO01000084">
    <property type="protein sequence ID" value="OQN95615.1"/>
    <property type="molecule type" value="Genomic_DNA"/>
</dbReference>
<dbReference type="InterPro" id="IPR027417">
    <property type="entry name" value="P-loop_NTPase"/>
</dbReference>
<feature type="repeat" description="ANK" evidence="3">
    <location>
        <begin position="1080"/>
        <end position="1112"/>
    </location>
</feature>
<dbReference type="InParanoid" id="A0A1V8S8W7"/>
<evidence type="ECO:0000313" key="6">
    <source>
        <dbReference type="Proteomes" id="UP000192596"/>
    </source>
</evidence>
<evidence type="ECO:0000256" key="3">
    <source>
        <dbReference type="PROSITE-ProRule" id="PRU00023"/>
    </source>
</evidence>
<comment type="caution">
    <text evidence="5">The sequence shown here is derived from an EMBL/GenBank/DDBJ whole genome shotgun (WGS) entry which is preliminary data.</text>
</comment>
<dbReference type="Gene3D" id="3.40.50.300">
    <property type="entry name" value="P-loop containing nucleotide triphosphate hydrolases"/>
    <property type="match status" value="1"/>
</dbReference>
<dbReference type="InterPro" id="IPR036770">
    <property type="entry name" value="Ankyrin_rpt-contain_sf"/>
</dbReference>
<dbReference type="InterPro" id="IPR010730">
    <property type="entry name" value="HET"/>
</dbReference>
<dbReference type="Pfam" id="PF00023">
    <property type="entry name" value="Ank"/>
    <property type="match status" value="2"/>
</dbReference>
<dbReference type="Pfam" id="PF24883">
    <property type="entry name" value="NPHP3_N"/>
    <property type="match status" value="1"/>
</dbReference>
<dbReference type="InterPro" id="IPR056884">
    <property type="entry name" value="NPHP3-like_N"/>
</dbReference>
<dbReference type="PROSITE" id="PS50297">
    <property type="entry name" value="ANK_REP_REGION"/>
    <property type="match status" value="7"/>
</dbReference>
<dbReference type="AlphaFoldDB" id="A0A1V8S8W7"/>
<feature type="repeat" description="ANK" evidence="3">
    <location>
        <begin position="915"/>
        <end position="947"/>
    </location>
</feature>
<feature type="repeat" description="ANK" evidence="3">
    <location>
        <begin position="814"/>
        <end position="846"/>
    </location>
</feature>
<proteinExistence type="predicted"/>